<feature type="transmembrane region" description="Helical" evidence="6">
    <location>
        <begin position="150"/>
        <end position="174"/>
    </location>
</feature>
<feature type="transmembrane region" description="Helical" evidence="6">
    <location>
        <begin position="186"/>
        <end position="203"/>
    </location>
</feature>
<dbReference type="Pfam" id="PF01810">
    <property type="entry name" value="LysE"/>
    <property type="match status" value="1"/>
</dbReference>
<dbReference type="PATRIC" id="fig|1122207.3.peg.1305"/>
<dbReference type="Proteomes" id="UP000054058">
    <property type="component" value="Unassembled WGS sequence"/>
</dbReference>
<feature type="transmembrane region" description="Helical" evidence="6">
    <location>
        <begin position="43"/>
        <end position="65"/>
    </location>
</feature>
<evidence type="ECO:0000313" key="7">
    <source>
        <dbReference type="EMBL" id="ETX11300.1"/>
    </source>
</evidence>
<protein>
    <submittedName>
        <fullName evidence="7">Lysine transporter LysE</fullName>
    </submittedName>
</protein>
<comment type="subcellular location">
    <subcellularLocation>
        <location evidence="1">Cell membrane</location>
        <topology evidence="1">Multi-pass membrane protein</topology>
    </subcellularLocation>
</comment>
<keyword evidence="2" id="KW-1003">Cell membrane</keyword>
<feature type="transmembrane region" description="Helical" evidence="6">
    <location>
        <begin position="6"/>
        <end position="31"/>
    </location>
</feature>
<name>X7E614_9GAMM</name>
<dbReference type="GO" id="GO:0005886">
    <property type="term" value="C:plasma membrane"/>
    <property type="evidence" value="ECO:0007669"/>
    <property type="project" value="UniProtKB-SubCell"/>
</dbReference>
<dbReference type="AlphaFoldDB" id="X7E614"/>
<dbReference type="EMBL" id="JAMB01000004">
    <property type="protein sequence ID" value="ETX11300.1"/>
    <property type="molecule type" value="Genomic_DNA"/>
</dbReference>
<evidence type="ECO:0000256" key="3">
    <source>
        <dbReference type="ARBA" id="ARBA00022692"/>
    </source>
</evidence>
<comment type="caution">
    <text evidence="7">The sequence shown here is derived from an EMBL/GenBank/DDBJ whole genome shotgun (WGS) entry which is preliminary data.</text>
</comment>
<sequence length="205" mass="22710">MDLSFFIAFVIFSFVMSGTPGPNNIMLLASGAQFGFRRTLPHMLGIGIGMAVLISSALLGLGALFSLYPPLYLVLKWVGGAYLVWLAWKIASAPVSQKMNNASEESEESKPMAWWQAALFQFVNPKAWMMAISAVSTFTIEGDLYLQSGLWILLVFACVNFPTISLWAWLGVSIRRWLTDAKRQRVFNLIMGTATALTLMMIVRG</sequence>
<evidence type="ECO:0000256" key="1">
    <source>
        <dbReference type="ARBA" id="ARBA00004651"/>
    </source>
</evidence>
<keyword evidence="5 6" id="KW-0472">Membrane</keyword>
<reference evidence="7 8" key="1">
    <citation type="submission" date="2014-01" db="EMBL/GenBank/DDBJ databases">
        <title>Marinomonas ushuaiensis DSM 15871 Genome Sequencing.</title>
        <authorList>
            <person name="Lai Q."/>
            <person name="Shao Z.S."/>
        </authorList>
    </citation>
    <scope>NUCLEOTIDE SEQUENCE [LARGE SCALE GENOMIC DNA]</scope>
    <source>
        <strain evidence="7 8">DSM 15871</strain>
    </source>
</reference>
<feature type="transmembrane region" description="Helical" evidence="6">
    <location>
        <begin position="71"/>
        <end position="91"/>
    </location>
</feature>
<dbReference type="PANTHER" id="PTHR30086">
    <property type="entry name" value="ARGININE EXPORTER PROTEIN ARGO"/>
    <property type="match status" value="1"/>
</dbReference>
<dbReference type="GO" id="GO:0033228">
    <property type="term" value="P:cysteine export across plasma membrane"/>
    <property type="evidence" value="ECO:0007669"/>
    <property type="project" value="TreeGrafter"/>
</dbReference>
<keyword evidence="4 6" id="KW-1133">Transmembrane helix</keyword>
<organism evidence="7 8">
    <name type="scientific">Marinomonas ushuaiensis DSM 15871</name>
    <dbReference type="NCBI Taxonomy" id="1122207"/>
    <lineage>
        <taxon>Bacteria</taxon>
        <taxon>Pseudomonadati</taxon>
        <taxon>Pseudomonadota</taxon>
        <taxon>Gammaproteobacteria</taxon>
        <taxon>Oceanospirillales</taxon>
        <taxon>Oceanospirillaceae</taxon>
        <taxon>Marinomonas</taxon>
    </lineage>
</organism>
<keyword evidence="8" id="KW-1185">Reference proteome</keyword>
<accession>X7E614</accession>
<evidence type="ECO:0000313" key="8">
    <source>
        <dbReference type="Proteomes" id="UP000054058"/>
    </source>
</evidence>
<dbReference type="InterPro" id="IPR001123">
    <property type="entry name" value="LeuE-type"/>
</dbReference>
<dbReference type="STRING" id="1122207.MUS1_10875"/>
<gene>
    <name evidence="7" type="ORF">MUS1_10875</name>
</gene>
<proteinExistence type="predicted"/>
<dbReference type="GO" id="GO:0015171">
    <property type="term" value="F:amino acid transmembrane transporter activity"/>
    <property type="evidence" value="ECO:0007669"/>
    <property type="project" value="TreeGrafter"/>
</dbReference>
<evidence type="ECO:0000256" key="5">
    <source>
        <dbReference type="ARBA" id="ARBA00023136"/>
    </source>
</evidence>
<dbReference type="OrthoDB" id="9812084at2"/>
<dbReference type="PANTHER" id="PTHR30086:SF20">
    <property type="entry name" value="ARGININE EXPORTER PROTEIN ARGO-RELATED"/>
    <property type="match status" value="1"/>
</dbReference>
<dbReference type="RefSeq" id="WP_036160303.1">
    <property type="nucleotide sequence ID" value="NZ_JAMB01000004.1"/>
</dbReference>
<evidence type="ECO:0000256" key="6">
    <source>
        <dbReference type="SAM" id="Phobius"/>
    </source>
</evidence>
<evidence type="ECO:0000256" key="4">
    <source>
        <dbReference type="ARBA" id="ARBA00022989"/>
    </source>
</evidence>
<keyword evidence="3 6" id="KW-0812">Transmembrane</keyword>
<evidence type="ECO:0000256" key="2">
    <source>
        <dbReference type="ARBA" id="ARBA00022475"/>
    </source>
</evidence>
<dbReference type="eggNOG" id="COG1280">
    <property type="taxonomic scope" value="Bacteria"/>
</dbReference>